<dbReference type="Proteomes" id="UP000029738">
    <property type="component" value="Unassembled WGS sequence"/>
</dbReference>
<dbReference type="PRINTS" id="PR00131">
    <property type="entry name" value="GLHYDRLASE1"/>
</dbReference>
<evidence type="ECO:0000256" key="1">
    <source>
        <dbReference type="ARBA" id="ARBA00000448"/>
    </source>
</evidence>
<keyword evidence="7 11" id="KW-0326">Glycosidase</keyword>
<feature type="binding site" evidence="10">
    <location>
        <position position="411"/>
    </location>
    <ligand>
        <name>substrate</name>
    </ligand>
</feature>
<dbReference type="InterPro" id="IPR001360">
    <property type="entry name" value="Glyco_hydro_1"/>
</dbReference>
<dbReference type="STRING" id="1479485.DA73_0213225"/>
<keyword evidence="14" id="KW-1185">Reference proteome</keyword>
<evidence type="ECO:0000256" key="2">
    <source>
        <dbReference type="ARBA" id="ARBA00010838"/>
    </source>
</evidence>
<proteinExistence type="inferred from homology"/>
<dbReference type="PANTHER" id="PTHR10353:SF36">
    <property type="entry name" value="LP05116P"/>
    <property type="match status" value="1"/>
</dbReference>
<keyword evidence="4 11" id="KW-0378">Hydrolase</keyword>
<feature type="active site" description="Proton donor" evidence="9">
    <location>
        <position position="168"/>
    </location>
</feature>
<reference evidence="12" key="2">
    <citation type="submission" date="2019-11" db="EMBL/GenBank/DDBJ databases">
        <title>Improved Assembly of Tolypothrix boutellei genome.</title>
        <authorList>
            <person name="Sarangi A.N."/>
            <person name="Mukherjee M."/>
            <person name="Ghosh S."/>
            <person name="Singh D."/>
            <person name="Das A."/>
            <person name="Kant S."/>
            <person name="Prusty A."/>
            <person name="Tripathy S."/>
        </authorList>
    </citation>
    <scope>NUCLEOTIDE SEQUENCE</scope>
    <source>
        <strain evidence="12">VB521301</strain>
    </source>
</reference>
<evidence type="ECO:0000256" key="11">
    <source>
        <dbReference type="RuleBase" id="RU361175"/>
    </source>
</evidence>
<dbReference type="InterPro" id="IPR017853">
    <property type="entry name" value="GH"/>
</dbReference>
<reference evidence="13" key="1">
    <citation type="journal article" date="2015" name="Genome Announc.">
        <title>Draft Genome Sequence of Tolypothrix boutellei Strain VB521301.</title>
        <authorList>
            <person name="Chandrababunaidu M.M."/>
            <person name="Singh D."/>
            <person name="Sen D."/>
            <person name="Bhan S."/>
            <person name="Das S."/>
            <person name="Gupta A."/>
            <person name="Adhikary S.P."/>
            <person name="Tripathy S."/>
        </authorList>
    </citation>
    <scope>NUCLEOTIDE SEQUENCE</scope>
    <source>
        <strain evidence="13">VB521301</strain>
    </source>
</reference>
<dbReference type="RefSeq" id="WP_038083698.1">
    <property type="nucleotide sequence ID" value="NZ_JHEG04000001.1"/>
</dbReference>
<keyword evidence="8" id="KW-0624">Polysaccharide degradation</keyword>
<keyword evidence="6" id="KW-0119">Carbohydrate metabolism</keyword>
<gene>
    <name evidence="13" type="ORF">DA73_0213225</name>
    <name evidence="12" type="ORF">DA73_0400004285</name>
</gene>
<name>A0A0C1R2B8_9CYAN</name>
<evidence type="ECO:0000313" key="14">
    <source>
        <dbReference type="Proteomes" id="UP000029738"/>
    </source>
</evidence>
<sequence length="458" mass="52044">MTNFYQFPQDFCWGAATASYQIEGAYEEGGRKPSVWDTFSATQGKVLNGDTGAVACDHYHRYQSDVELMVTLGIKHYRFSIAWTRILPDGRGTVNEEGIDFYKRLVDCLLEHGITPHVTLFHWDSPQTLEDLYGSWQSRQMAYDYADYVKAVVKRLGSRIGHWITLNEIPCFTHLSYDAEREAPHAPGKRVSSAKEVWQTSHHALLAHGLGCQAIREASPIPCQVSLVDNISVTVPINESPANITAAKNAFQTSWVNGGVIFPALTGNYSSAMLDLLGEQAPDVQPGDLEIIHQPLDAIGLNIYTGTYVRAADNKLGYEFLDLPKGYPQMYMPWLNIVPESLYWGIRHISETMQRNDLPVYITENGCATQDEINTHGEVIDTDRIFYLRQYLKAAHRAVSEGYPLKGYFVWSLMDNFEWAWGYSRRFGITYIDYKTQQRIPKASFEWYAECIRQNSIV</sequence>
<evidence type="ECO:0000313" key="12">
    <source>
        <dbReference type="EMBL" id="KAF3884763.1"/>
    </source>
</evidence>
<feature type="binding site" evidence="10">
    <location>
        <position position="304"/>
    </location>
    <ligand>
        <name>substrate</name>
    </ligand>
</feature>
<protein>
    <recommendedName>
        <fullName evidence="3 11">Beta-glucosidase</fullName>
        <ecNumber evidence="3 11">3.2.1.21</ecNumber>
    </recommendedName>
</protein>
<comment type="catalytic activity">
    <reaction evidence="1 11">
        <text>Hydrolysis of terminal, non-reducing beta-D-glucosyl residues with release of beta-D-glucose.</text>
        <dbReference type="EC" id="3.2.1.21"/>
    </reaction>
</comment>
<feature type="binding site" evidence="10">
    <location>
        <position position="167"/>
    </location>
    <ligand>
        <name>substrate</name>
    </ligand>
</feature>
<keyword evidence="5" id="KW-0136">Cellulose degradation</keyword>
<feature type="binding site" evidence="10">
    <location>
        <position position="122"/>
    </location>
    <ligand>
        <name>substrate</name>
    </ligand>
</feature>
<dbReference type="EC" id="3.2.1.21" evidence="3 11"/>
<organism evidence="13">
    <name type="scientific">Tolypothrix bouteillei VB521301</name>
    <dbReference type="NCBI Taxonomy" id="1479485"/>
    <lineage>
        <taxon>Bacteria</taxon>
        <taxon>Bacillati</taxon>
        <taxon>Cyanobacteriota</taxon>
        <taxon>Cyanophyceae</taxon>
        <taxon>Nostocales</taxon>
        <taxon>Tolypothrichaceae</taxon>
        <taxon>Tolypothrix</taxon>
    </lineage>
</organism>
<feature type="active site" description="Nucleophile" evidence="9">
    <location>
        <position position="364"/>
    </location>
</feature>
<evidence type="ECO:0000256" key="9">
    <source>
        <dbReference type="PIRSR" id="PIRSR617736-1"/>
    </source>
</evidence>
<feature type="binding site" evidence="10">
    <location>
        <position position="21"/>
    </location>
    <ligand>
        <name>substrate</name>
    </ligand>
</feature>
<evidence type="ECO:0000256" key="10">
    <source>
        <dbReference type="PIRSR" id="PIRSR617736-2"/>
    </source>
</evidence>
<dbReference type="AlphaFoldDB" id="A0A0C1R2B8"/>
<dbReference type="PANTHER" id="PTHR10353">
    <property type="entry name" value="GLYCOSYL HYDROLASE"/>
    <property type="match status" value="1"/>
</dbReference>
<dbReference type="GO" id="GO:0005829">
    <property type="term" value="C:cytosol"/>
    <property type="evidence" value="ECO:0007669"/>
    <property type="project" value="TreeGrafter"/>
</dbReference>
<dbReference type="EMBL" id="JHEG02000040">
    <property type="protein sequence ID" value="KIE11789.1"/>
    <property type="molecule type" value="Genomic_DNA"/>
</dbReference>
<evidence type="ECO:0000256" key="8">
    <source>
        <dbReference type="ARBA" id="ARBA00023326"/>
    </source>
</evidence>
<dbReference type="GO" id="GO:0030245">
    <property type="term" value="P:cellulose catabolic process"/>
    <property type="evidence" value="ECO:0007669"/>
    <property type="project" value="UniProtKB-KW"/>
</dbReference>
<dbReference type="InterPro" id="IPR017736">
    <property type="entry name" value="Glyco_hydro_1_beta-glucosidase"/>
</dbReference>
<dbReference type="OrthoDB" id="9765195at2"/>
<comment type="similarity">
    <text evidence="2 11">Belongs to the glycosyl hydrolase 1 family.</text>
</comment>
<dbReference type="GO" id="GO:0008422">
    <property type="term" value="F:beta-glucosidase activity"/>
    <property type="evidence" value="ECO:0007669"/>
    <property type="project" value="UniProtKB-EC"/>
</dbReference>
<accession>A0A0C1R2B8</accession>
<evidence type="ECO:0000256" key="3">
    <source>
        <dbReference type="ARBA" id="ARBA00012744"/>
    </source>
</evidence>
<dbReference type="Pfam" id="PF00232">
    <property type="entry name" value="Glyco_hydro_1"/>
    <property type="match status" value="1"/>
</dbReference>
<evidence type="ECO:0000256" key="4">
    <source>
        <dbReference type="ARBA" id="ARBA00022801"/>
    </source>
</evidence>
<evidence type="ECO:0000313" key="13">
    <source>
        <dbReference type="EMBL" id="KIE11789.1"/>
    </source>
</evidence>
<dbReference type="Gene3D" id="3.20.20.80">
    <property type="entry name" value="Glycosidases"/>
    <property type="match status" value="1"/>
</dbReference>
<dbReference type="SUPFAM" id="SSF51445">
    <property type="entry name" value="(Trans)glycosidases"/>
    <property type="match status" value="1"/>
</dbReference>
<evidence type="ECO:0000256" key="5">
    <source>
        <dbReference type="ARBA" id="ARBA00023001"/>
    </source>
</evidence>
<evidence type="ECO:0000256" key="6">
    <source>
        <dbReference type="ARBA" id="ARBA00023277"/>
    </source>
</evidence>
<dbReference type="EMBL" id="JHEG04000001">
    <property type="protein sequence ID" value="KAF3884763.1"/>
    <property type="molecule type" value="Genomic_DNA"/>
</dbReference>
<dbReference type="InterPro" id="IPR033132">
    <property type="entry name" value="GH_1_N_CS"/>
</dbReference>
<feature type="binding site" evidence="10">
    <location>
        <begin position="418"/>
        <end position="419"/>
    </location>
    <ligand>
        <name>substrate</name>
    </ligand>
</feature>
<evidence type="ECO:0000256" key="7">
    <source>
        <dbReference type="ARBA" id="ARBA00023295"/>
    </source>
</evidence>
<dbReference type="FunFam" id="3.20.20.80:FF:000004">
    <property type="entry name" value="Beta-glucosidase 6-phospho-beta-glucosidase"/>
    <property type="match status" value="1"/>
</dbReference>
<comment type="caution">
    <text evidence="13">The sequence shown here is derived from an EMBL/GenBank/DDBJ whole genome shotgun (WGS) entry which is preliminary data.</text>
</comment>
<dbReference type="NCBIfam" id="TIGR03356">
    <property type="entry name" value="BGL"/>
    <property type="match status" value="1"/>
</dbReference>
<dbReference type="PROSITE" id="PS00653">
    <property type="entry name" value="GLYCOSYL_HYDROL_F1_2"/>
    <property type="match status" value="1"/>
</dbReference>